<reference evidence="1" key="1">
    <citation type="journal article" date="2020" name="Cell">
        <title>Large-Scale Comparative Analyses of Tick Genomes Elucidate Their Genetic Diversity and Vector Capacities.</title>
        <authorList>
            <consortium name="Tick Genome and Microbiome Consortium (TIGMIC)"/>
            <person name="Jia N."/>
            <person name="Wang J."/>
            <person name="Shi W."/>
            <person name="Du L."/>
            <person name="Sun Y."/>
            <person name="Zhan W."/>
            <person name="Jiang J.F."/>
            <person name="Wang Q."/>
            <person name="Zhang B."/>
            <person name="Ji P."/>
            <person name="Bell-Sakyi L."/>
            <person name="Cui X.M."/>
            <person name="Yuan T.T."/>
            <person name="Jiang B.G."/>
            <person name="Yang W.F."/>
            <person name="Lam T.T."/>
            <person name="Chang Q.C."/>
            <person name="Ding S.J."/>
            <person name="Wang X.J."/>
            <person name="Zhu J.G."/>
            <person name="Ruan X.D."/>
            <person name="Zhao L."/>
            <person name="Wei J.T."/>
            <person name="Ye R.Z."/>
            <person name="Que T.C."/>
            <person name="Du C.H."/>
            <person name="Zhou Y.H."/>
            <person name="Cheng J.X."/>
            <person name="Dai P.F."/>
            <person name="Guo W.B."/>
            <person name="Han X.H."/>
            <person name="Huang E.J."/>
            <person name="Li L.F."/>
            <person name="Wei W."/>
            <person name="Gao Y.C."/>
            <person name="Liu J.Z."/>
            <person name="Shao H.Z."/>
            <person name="Wang X."/>
            <person name="Wang C.C."/>
            <person name="Yang T.C."/>
            <person name="Huo Q.B."/>
            <person name="Li W."/>
            <person name="Chen H.Y."/>
            <person name="Chen S.E."/>
            <person name="Zhou L.G."/>
            <person name="Ni X.B."/>
            <person name="Tian J.H."/>
            <person name="Sheng Y."/>
            <person name="Liu T."/>
            <person name="Pan Y.S."/>
            <person name="Xia L.Y."/>
            <person name="Li J."/>
            <person name="Zhao F."/>
            <person name="Cao W.C."/>
        </authorList>
    </citation>
    <scope>NUCLEOTIDE SEQUENCE</scope>
    <source>
        <strain evidence="1">Rmic-2018</strain>
    </source>
</reference>
<gene>
    <name evidence="1" type="ORF">HPB51_005383</name>
</gene>
<dbReference type="Proteomes" id="UP000821866">
    <property type="component" value="Chromosome 7"/>
</dbReference>
<protein>
    <submittedName>
        <fullName evidence="1">Uncharacterized protein</fullName>
    </submittedName>
</protein>
<comment type="caution">
    <text evidence="1">The sequence shown here is derived from an EMBL/GenBank/DDBJ whole genome shotgun (WGS) entry which is preliminary data.</text>
</comment>
<reference evidence="1" key="2">
    <citation type="submission" date="2021-09" db="EMBL/GenBank/DDBJ databases">
        <authorList>
            <person name="Jia N."/>
            <person name="Wang J."/>
            <person name="Shi W."/>
            <person name="Du L."/>
            <person name="Sun Y."/>
            <person name="Zhan W."/>
            <person name="Jiang J."/>
            <person name="Wang Q."/>
            <person name="Zhang B."/>
            <person name="Ji P."/>
            <person name="Sakyi L.B."/>
            <person name="Cui X."/>
            <person name="Yuan T."/>
            <person name="Jiang B."/>
            <person name="Yang W."/>
            <person name="Lam T.T.-Y."/>
            <person name="Chang Q."/>
            <person name="Ding S."/>
            <person name="Wang X."/>
            <person name="Zhu J."/>
            <person name="Ruan X."/>
            <person name="Zhao L."/>
            <person name="Wei J."/>
            <person name="Que T."/>
            <person name="Du C."/>
            <person name="Cheng J."/>
            <person name="Dai P."/>
            <person name="Han X."/>
            <person name="Huang E."/>
            <person name="Gao Y."/>
            <person name="Liu J."/>
            <person name="Shao H."/>
            <person name="Ye R."/>
            <person name="Li L."/>
            <person name="Wei W."/>
            <person name="Wang X."/>
            <person name="Wang C."/>
            <person name="Huo Q."/>
            <person name="Li W."/>
            <person name="Guo W."/>
            <person name="Chen H."/>
            <person name="Chen S."/>
            <person name="Zhou L."/>
            <person name="Zhou L."/>
            <person name="Ni X."/>
            <person name="Tian J."/>
            <person name="Zhou Y."/>
            <person name="Sheng Y."/>
            <person name="Liu T."/>
            <person name="Pan Y."/>
            <person name="Xia L."/>
            <person name="Li J."/>
            <person name="Zhao F."/>
            <person name="Cao W."/>
        </authorList>
    </citation>
    <scope>NUCLEOTIDE SEQUENCE</scope>
    <source>
        <strain evidence="1">Rmic-2018</strain>
        <tissue evidence="1">Larvae</tissue>
    </source>
</reference>
<evidence type="ECO:0000313" key="1">
    <source>
        <dbReference type="EMBL" id="KAH8020856.1"/>
    </source>
</evidence>
<dbReference type="EMBL" id="JABSTU010000009">
    <property type="protein sequence ID" value="KAH8020856.1"/>
    <property type="molecule type" value="Genomic_DNA"/>
</dbReference>
<dbReference type="AlphaFoldDB" id="A0A9J6DFY1"/>
<keyword evidence="2" id="KW-1185">Reference proteome</keyword>
<name>A0A9J6DFY1_RHIMP</name>
<evidence type="ECO:0000313" key="2">
    <source>
        <dbReference type="Proteomes" id="UP000821866"/>
    </source>
</evidence>
<proteinExistence type="predicted"/>
<accession>A0A9J6DFY1</accession>
<sequence length="144" mass="16238">MRVLQRPLHRGCGDILRHCAFDKTTGYKNEQAYRHTRSKIANMNTSDRGGLPASIFLNVGNLYIFTANIDVSDGLLNEKMGALRYVKHDEHANIVRLWLEFPTSAEGIIARAKIKQVMVANPIIQSQLVSMGLRTTTNTIYARH</sequence>
<organism evidence="1 2">
    <name type="scientific">Rhipicephalus microplus</name>
    <name type="common">Cattle tick</name>
    <name type="synonym">Boophilus microplus</name>
    <dbReference type="NCBI Taxonomy" id="6941"/>
    <lineage>
        <taxon>Eukaryota</taxon>
        <taxon>Metazoa</taxon>
        <taxon>Ecdysozoa</taxon>
        <taxon>Arthropoda</taxon>
        <taxon>Chelicerata</taxon>
        <taxon>Arachnida</taxon>
        <taxon>Acari</taxon>
        <taxon>Parasitiformes</taxon>
        <taxon>Ixodida</taxon>
        <taxon>Ixodoidea</taxon>
        <taxon>Ixodidae</taxon>
        <taxon>Rhipicephalinae</taxon>
        <taxon>Rhipicephalus</taxon>
        <taxon>Boophilus</taxon>
    </lineage>
</organism>